<dbReference type="SUPFAM" id="SSF57256">
    <property type="entry name" value="Elafin-like"/>
    <property type="match status" value="1"/>
</dbReference>
<dbReference type="InterPro" id="IPR008197">
    <property type="entry name" value="WAP_dom"/>
</dbReference>
<comment type="caution">
    <text evidence="3">The sequence shown here is derived from an EMBL/GenBank/DDBJ whole genome shotgun (WGS) entry which is preliminary data.</text>
</comment>
<gene>
    <name evidence="3" type="ORF">KUF71_016646</name>
</gene>
<evidence type="ECO:0000259" key="2">
    <source>
        <dbReference type="Pfam" id="PF00095"/>
    </source>
</evidence>
<protein>
    <submittedName>
        <fullName evidence="3">Nigwaprin-b</fullName>
    </submittedName>
</protein>
<dbReference type="AlphaFoldDB" id="A0AAE1LRP2"/>
<feature type="transmembrane region" description="Helical" evidence="1">
    <location>
        <begin position="33"/>
        <end position="54"/>
    </location>
</feature>
<dbReference type="GO" id="GO:0005576">
    <property type="term" value="C:extracellular region"/>
    <property type="evidence" value="ECO:0007669"/>
    <property type="project" value="InterPro"/>
</dbReference>
<dbReference type="InterPro" id="IPR036645">
    <property type="entry name" value="Elafin-like_sf"/>
</dbReference>
<dbReference type="Gene3D" id="4.10.75.10">
    <property type="entry name" value="Elafin-like"/>
    <property type="match status" value="1"/>
</dbReference>
<evidence type="ECO:0000256" key="1">
    <source>
        <dbReference type="SAM" id="Phobius"/>
    </source>
</evidence>
<accession>A0AAE1LRP2</accession>
<keyword evidence="4" id="KW-1185">Reference proteome</keyword>
<name>A0AAE1LRP2_9NEOP</name>
<evidence type="ECO:0000313" key="3">
    <source>
        <dbReference type="EMBL" id="KAK3928399.1"/>
    </source>
</evidence>
<feature type="domain" description="WAP" evidence="2">
    <location>
        <begin position="134"/>
        <end position="164"/>
    </location>
</feature>
<keyword evidence="1" id="KW-0812">Transmembrane</keyword>
<dbReference type="GO" id="GO:0030414">
    <property type="term" value="F:peptidase inhibitor activity"/>
    <property type="evidence" value="ECO:0007669"/>
    <property type="project" value="InterPro"/>
</dbReference>
<reference evidence="3" key="2">
    <citation type="journal article" date="2023" name="BMC Genomics">
        <title>Pest status, molecular evolution, and epigenetic factors derived from the genome assembly of Frankliniella fusca, a thysanopteran phytovirus vector.</title>
        <authorList>
            <person name="Catto M.A."/>
            <person name="Labadie P.E."/>
            <person name="Jacobson A.L."/>
            <person name="Kennedy G.G."/>
            <person name="Srinivasan R."/>
            <person name="Hunt B.G."/>
        </authorList>
    </citation>
    <scope>NUCLEOTIDE SEQUENCE</scope>
    <source>
        <strain evidence="3">PL_HMW_Pooled</strain>
    </source>
</reference>
<evidence type="ECO:0000313" key="4">
    <source>
        <dbReference type="Proteomes" id="UP001219518"/>
    </source>
</evidence>
<dbReference type="Proteomes" id="UP001219518">
    <property type="component" value="Unassembled WGS sequence"/>
</dbReference>
<keyword evidence="1" id="KW-1133">Transmembrane helix</keyword>
<sequence length="179" mass="19157">MTFLRPLPCPGLPADLSENAAAQPPPPPPAADMFAHVTPVVAILAALAVVAMAVPFPAESSAAAENPLIRTIGREAECKYLRYSVAAIKDVHTIQKKDGRPGLCPHIRRLVPDLSQAPPHHIAGLARNHFVGEPSLCGNLCIHDKACASHQKCCPTTCGYACQDTVHIHEENEERLLSN</sequence>
<proteinExistence type="predicted"/>
<dbReference type="EMBL" id="JAHWGI010001328">
    <property type="protein sequence ID" value="KAK3928399.1"/>
    <property type="molecule type" value="Genomic_DNA"/>
</dbReference>
<keyword evidence="1" id="KW-0472">Membrane</keyword>
<dbReference type="Pfam" id="PF00095">
    <property type="entry name" value="WAP"/>
    <property type="match status" value="1"/>
</dbReference>
<reference evidence="3" key="1">
    <citation type="submission" date="2021-07" db="EMBL/GenBank/DDBJ databases">
        <authorList>
            <person name="Catto M.A."/>
            <person name="Jacobson A."/>
            <person name="Kennedy G."/>
            <person name="Labadie P."/>
            <person name="Hunt B.G."/>
            <person name="Srinivasan R."/>
        </authorList>
    </citation>
    <scope>NUCLEOTIDE SEQUENCE</scope>
    <source>
        <strain evidence="3">PL_HMW_Pooled</strain>
        <tissue evidence="3">Head</tissue>
    </source>
</reference>
<organism evidence="3 4">
    <name type="scientific">Frankliniella fusca</name>
    <dbReference type="NCBI Taxonomy" id="407009"/>
    <lineage>
        <taxon>Eukaryota</taxon>
        <taxon>Metazoa</taxon>
        <taxon>Ecdysozoa</taxon>
        <taxon>Arthropoda</taxon>
        <taxon>Hexapoda</taxon>
        <taxon>Insecta</taxon>
        <taxon>Pterygota</taxon>
        <taxon>Neoptera</taxon>
        <taxon>Paraneoptera</taxon>
        <taxon>Thysanoptera</taxon>
        <taxon>Terebrantia</taxon>
        <taxon>Thripoidea</taxon>
        <taxon>Thripidae</taxon>
        <taxon>Frankliniella</taxon>
    </lineage>
</organism>